<accession>A0ABN6MTS2</accession>
<dbReference type="Pfam" id="PF07963">
    <property type="entry name" value="N_methyl"/>
    <property type="match status" value="1"/>
</dbReference>
<keyword evidence="4 7" id="KW-1133">Transmembrane helix</keyword>
<sequence>MKSRSLRRAAARGMTLIEIMVVLVIIGLIASVVAVNVISQQNRAQREKAKTDVQNIANQGVDAFRVAKGRYPTTEEGLKVLIQEGFLRPNNDKGQLVDPWQHEYIYVYPGQVHQDSYDVKSFGPDGQPGGDGDNADIVNY</sequence>
<gene>
    <name evidence="9" type="primary">xcsG</name>
    <name evidence="9" type="ORF">AMOR_33360</name>
</gene>
<organism evidence="9 10">
    <name type="scientific">Anaeromyxobacter oryzae</name>
    <dbReference type="NCBI Taxonomy" id="2918170"/>
    <lineage>
        <taxon>Bacteria</taxon>
        <taxon>Pseudomonadati</taxon>
        <taxon>Myxococcota</taxon>
        <taxon>Myxococcia</taxon>
        <taxon>Myxococcales</taxon>
        <taxon>Cystobacterineae</taxon>
        <taxon>Anaeromyxobacteraceae</taxon>
        <taxon>Anaeromyxobacter</taxon>
    </lineage>
</organism>
<comment type="subcellular location">
    <subcellularLocation>
        <location evidence="1">Membrane</location>
        <topology evidence="1">Single-pass membrane protein</topology>
    </subcellularLocation>
</comment>
<feature type="transmembrane region" description="Helical" evidence="7">
    <location>
        <begin position="16"/>
        <end position="38"/>
    </location>
</feature>
<feature type="region of interest" description="Disordered" evidence="6">
    <location>
        <begin position="117"/>
        <end position="140"/>
    </location>
</feature>
<evidence type="ECO:0000259" key="8">
    <source>
        <dbReference type="Pfam" id="PF08334"/>
    </source>
</evidence>
<dbReference type="InterPro" id="IPR013545">
    <property type="entry name" value="T2SS_protein-GspG_C"/>
</dbReference>
<dbReference type="NCBIfam" id="TIGR02532">
    <property type="entry name" value="IV_pilin_GFxxxE"/>
    <property type="match status" value="1"/>
</dbReference>
<evidence type="ECO:0000256" key="4">
    <source>
        <dbReference type="ARBA" id="ARBA00022989"/>
    </source>
</evidence>
<dbReference type="Pfam" id="PF08334">
    <property type="entry name" value="T2SSG"/>
    <property type="match status" value="1"/>
</dbReference>
<dbReference type="SUPFAM" id="SSF54523">
    <property type="entry name" value="Pili subunits"/>
    <property type="match status" value="1"/>
</dbReference>
<evidence type="ECO:0000256" key="2">
    <source>
        <dbReference type="ARBA" id="ARBA00022481"/>
    </source>
</evidence>
<feature type="domain" description="Type II secretion system protein GspG C-terminal" evidence="8">
    <location>
        <begin position="36"/>
        <end position="139"/>
    </location>
</feature>
<evidence type="ECO:0000256" key="7">
    <source>
        <dbReference type="SAM" id="Phobius"/>
    </source>
</evidence>
<dbReference type="InterPro" id="IPR045584">
    <property type="entry name" value="Pilin-like"/>
</dbReference>
<keyword evidence="5 7" id="KW-0472">Membrane</keyword>
<evidence type="ECO:0000256" key="5">
    <source>
        <dbReference type="ARBA" id="ARBA00023136"/>
    </source>
</evidence>
<dbReference type="PANTHER" id="PTHR30093:SF44">
    <property type="entry name" value="TYPE II SECRETION SYSTEM CORE PROTEIN G"/>
    <property type="match status" value="1"/>
</dbReference>
<dbReference type="PROSITE" id="PS00409">
    <property type="entry name" value="PROKAR_NTER_METHYL"/>
    <property type="match status" value="1"/>
</dbReference>
<name>A0ABN6MTS2_9BACT</name>
<evidence type="ECO:0000313" key="9">
    <source>
        <dbReference type="EMBL" id="BDG04340.1"/>
    </source>
</evidence>
<dbReference type="Proteomes" id="UP001162891">
    <property type="component" value="Chromosome"/>
</dbReference>
<dbReference type="InterPro" id="IPR010054">
    <property type="entry name" value="Type2_sec_GspG"/>
</dbReference>
<dbReference type="RefSeq" id="WP_248352700.1">
    <property type="nucleotide sequence ID" value="NZ_AP025591.1"/>
</dbReference>
<dbReference type="PANTHER" id="PTHR30093">
    <property type="entry name" value="GENERAL SECRETION PATHWAY PROTEIN G"/>
    <property type="match status" value="1"/>
</dbReference>
<evidence type="ECO:0000256" key="3">
    <source>
        <dbReference type="ARBA" id="ARBA00022692"/>
    </source>
</evidence>
<keyword evidence="3 7" id="KW-0812">Transmembrane</keyword>
<keyword evidence="10" id="KW-1185">Reference proteome</keyword>
<dbReference type="Gene3D" id="3.30.700.10">
    <property type="entry name" value="Glycoprotein, Type 4 Pilin"/>
    <property type="match status" value="1"/>
</dbReference>
<evidence type="ECO:0000313" key="10">
    <source>
        <dbReference type="Proteomes" id="UP001162891"/>
    </source>
</evidence>
<protein>
    <submittedName>
        <fullName evidence="9">Type II secretion system protein GspG</fullName>
    </submittedName>
</protein>
<dbReference type="EMBL" id="AP025591">
    <property type="protein sequence ID" value="BDG04340.1"/>
    <property type="molecule type" value="Genomic_DNA"/>
</dbReference>
<evidence type="ECO:0000256" key="6">
    <source>
        <dbReference type="SAM" id="MobiDB-lite"/>
    </source>
</evidence>
<reference evidence="10" key="1">
    <citation type="journal article" date="2022" name="Int. J. Syst. Evol. Microbiol.">
        <title>Anaeromyxobacter oryzae sp. nov., Anaeromyxobacter diazotrophicus sp. nov. and Anaeromyxobacter paludicola sp. nov., isolated from paddy soils.</title>
        <authorList>
            <person name="Itoh H."/>
            <person name="Xu Z."/>
            <person name="Mise K."/>
            <person name="Masuda Y."/>
            <person name="Ushijima N."/>
            <person name="Hayakawa C."/>
            <person name="Shiratori Y."/>
            <person name="Senoo K."/>
        </authorList>
    </citation>
    <scope>NUCLEOTIDE SEQUENCE [LARGE SCALE GENOMIC DNA]</scope>
    <source>
        <strain evidence="10">Red232</strain>
    </source>
</reference>
<evidence type="ECO:0000256" key="1">
    <source>
        <dbReference type="ARBA" id="ARBA00004167"/>
    </source>
</evidence>
<keyword evidence="2" id="KW-0488">Methylation</keyword>
<proteinExistence type="predicted"/>
<dbReference type="InterPro" id="IPR012902">
    <property type="entry name" value="N_methyl_site"/>
</dbReference>
<dbReference type="NCBIfam" id="TIGR01710">
    <property type="entry name" value="typeII_sec_gspG"/>
    <property type="match status" value="1"/>
</dbReference>